<sequence length="324" mass="33945">MKRFIPSPAAAGIALTLTAATMPASIAAVNSAAIVSSALSSVDCIQWRVSGICYWLFCSTFGCSVRTSVKVTHNIPEVVVSAYTGAGGNPWSEMSAISGASGGTENTLTGAISGMSAGGGNAADQKAGGQRHSAVKFKYADAIGHPATSLIGGAIPGYSCDTAATPFIPYFLSSLDALAWRTGVPESLYPEALIPGRREVGNQAAGNMWGNVYPRGGFVQQTDDDKASAVVAQRVADIITRTGEPHVYQPLVGHKRDGYWPPSPVLENDASTHTWQRLSPRLSQSCAIFPDGSYPTAADGNEAYALWQPYSCCKRRGQTFLGSS</sequence>
<dbReference type="RefSeq" id="WP_182015698.1">
    <property type="nucleotide sequence ID" value="NZ_CP055905.1"/>
</dbReference>
<proteinExistence type="predicted"/>
<protein>
    <submittedName>
        <fullName evidence="2">TIGR03756 family integrating conjugative element protein</fullName>
    </submittedName>
</protein>
<keyword evidence="2" id="KW-0614">Plasmid</keyword>
<dbReference type="InterPro" id="IPR026331">
    <property type="entry name" value="PFL_4710"/>
</dbReference>
<keyword evidence="1" id="KW-0732">Signal</keyword>
<gene>
    <name evidence="2" type="ORF">HV331_25785</name>
</gene>
<dbReference type="AlphaFoldDB" id="A0AAP9R1J1"/>
<evidence type="ECO:0000256" key="1">
    <source>
        <dbReference type="SAM" id="SignalP"/>
    </source>
</evidence>
<feature type="chain" id="PRO_5043047220" evidence="1">
    <location>
        <begin position="28"/>
        <end position="324"/>
    </location>
</feature>
<reference evidence="3" key="1">
    <citation type="submission" date="2020-06" db="EMBL/GenBank/DDBJ databases">
        <title>REHAB project genomes.</title>
        <authorList>
            <person name="Shaw L.P."/>
        </authorList>
    </citation>
    <scope>NUCLEOTIDE SEQUENCE [LARGE SCALE GENOMIC DNA]</scope>
    <source>
        <strain evidence="3">RHBSTW-00938</strain>
        <plasmid evidence="3">prhbstw-00938_2</plasmid>
    </source>
</reference>
<feature type="signal peptide" evidence="1">
    <location>
        <begin position="1"/>
        <end position="27"/>
    </location>
</feature>
<name>A0AAP9R1J1_KLEAE</name>
<evidence type="ECO:0000313" key="3">
    <source>
        <dbReference type="Proteomes" id="UP000514462"/>
    </source>
</evidence>
<accession>A0AAP9R1J1</accession>
<dbReference type="Pfam" id="PF06834">
    <property type="entry name" value="TraU"/>
    <property type="match status" value="1"/>
</dbReference>
<dbReference type="Proteomes" id="UP000514462">
    <property type="component" value="Plasmid pRHBSTW-00938_2"/>
</dbReference>
<dbReference type="EMBL" id="CP055905">
    <property type="protein sequence ID" value="QMR42926.1"/>
    <property type="molecule type" value="Genomic_DNA"/>
</dbReference>
<evidence type="ECO:0000313" key="2">
    <source>
        <dbReference type="EMBL" id="QMR42926.1"/>
    </source>
</evidence>
<dbReference type="InterPro" id="IPR009649">
    <property type="entry name" value="TraU"/>
</dbReference>
<organism evidence="2 3">
    <name type="scientific">Klebsiella aerogenes</name>
    <name type="common">Enterobacter aerogenes</name>
    <dbReference type="NCBI Taxonomy" id="548"/>
    <lineage>
        <taxon>Bacteria</taxon>
        <taxon>Pseudomonadati</taxon>
        <taxon>Pseudomonadota</taxon>
        <taxon>Gammaproteobacteria</taxon>
        <taxon>Enterobacterales</taxon>
        <taxon>Enterobacteriaceae</taxon>
        <taxon>Klebsiella/Raoultella group</taxon>
        <taxon>Klebsiella</taxon>
    </lineage>
</organism>
<dbReference type="NCBIfam" id="TIGR03756">
    <property type="entry name" value="conj_TIGR03756"/>
    <property type="match status" value="1"/>
</dbReference>
<geneLocation type="plasmid" evidence="3">
    <name>prhbstw-00938_2</name>
</geneLocation>